<feature type="domain" description="DNA2/NAM7 helicase-like C-terminal" evidence="6">
    <location>
        <begin position="113"/>
        <end position="224"/>
    </location>
</feature>
<feature type="chain" id="PRO_5041274846" description="DNA2/NAM7 helicase-like C-terminal domain-containing protein" evidence="5">
    <location>
        <begin position="18"/>
        <end position="339"/>
    </location>
</feature>
<keyword evidence="5" id="KW-0732">Signal</keyword>
<dbReference type="PANTHER" id="PTHR43788:SF8">
    <property type="entry name" value="DNA-BINDING PROTEIN SMUBP-2"/>
    <property type="match status" value="1"/>
</dbReference>
<keyword evidence="4" id="KW-0067">ATP-binding</keyword>
<dbReference type="GO" id="GO:0005524">
    <property type="term" value="F:ATP binding"/>
    <property type="evidence" value="ECO:0007669"/>
    <property type="project" value="UniProtKB-KW"/>
</dbReference>
<dbReference type="Proteomes" id="UP001175271">
    <property type="component" value="Unassembled WGS sequence"/>
</dbReference>
<evidence type="ECO:0000256" key="4">
    <source>
        <dbReference type="ARBA" id="ARBA00022840"/>
    </source>
</evidence>
<comment type="caution">
    <text evidence="7">The sequence shown here is derived from an EMBL/GenBank/DDBJ whole genome shotgun (WGS) entry which is preliminary data.</text>
</comment>
<evidence type="ECO:0000256" key="3">
    <source>
        <dbReference type="ARBA" id="ARBA00022806"/>
    </source>
</evidence>
<evidence type="ECO:0000313" key="8">
    <source>
        <dbReference type="Proteomes" id="UP001175271"/>
    </source>
</evidence>
<proteinExistence type="predicted"/>
<protein>
    <recommendedName>
        <fullName evidence="6">DNA2/NAM7 helicase-like C-terminal domain-containing protein</fullName>
    </recommendedName>
</protein>
<dbReference type="SUPFAM" id="SSF52540">
    <property type="entry name" value="P-loop containing nucleoside triphosphate hydrolases"/>
    <property type="match status" value="1"/>
</dbReference>
<dbReference type="InterPro" id="IPR027417">
    <property type="entry name" value="P-loop_NTPase"/>
</dbReference>
<keyword evidence="1" id="KW-0547">Nucleotide-binding</keyword>
<evidence type="ECO:0000256" key="1">
    <source>
        <dbReference type="ARBA" id="ARBA00022741"/>
    </source>
</evidence>
<reference evidence="7" key="1">
    <citation type="submission" date="2023-06" db="EMBL/GenBank/DDBJ databases">
        <title>Genomic analysis of the entomopathogenic nematode Steinernema hermaphroditum.</title>
        <authorList>
            <person name="Schwarz E.M."/>
            <person name="Heppert J.K."/>
            <person name="Baniya A."/>
            <person name="Schwartz H.T."/>
            <person name="Tan C.-H."/>
            <person name="Antoshechkin I."/>
            <person name="Sternberg P.W."/>
            <person name="Goodrich-Blair H."/>
            <person name="Dillman A.R."/>
        </authorList>
    </citation>
    <scope>NUCLEOTIDE SEQUENCE</scope>
    <source>
        <strain evidence="7">PS9179</strain>
        <tissue evidence="7">Whole animal</tissue>
    </source>
</reference>
<evidence type="ECO:0000313" key="7">
    <source>
        <dbReference type="EMBL" id="KAK0419087.1"/>
    </source>
</evidence>
<dbReference type="EMBL" id="JAUCMV010000002">
    <property type="protein sequence ID" value="KAK0419087.1"/>
    <property type="molecule type" value="Genomic_DNA"/>
</dbReference>
<dbReference type="InterPro" id="IPR050534">
    <property type="entry name" value="Coronavir_polyprotein_1ab"/>
</dbReference>
<keyword evidence="3" id="KW-0347">Helicase</keyword>
<feature type="signal peptide" evidence="5">
    <location>
        <begin position="1"/>
        <end position="17"/>
    </location>
</feature>
<evidence type="ECO:0000259" key="6">
    <source>
        <dbReference type="Pfam" id="PF13087"/>
    </source>
</evidence>
<evidence type="ECO:0000256" key="5">
    <source>
        <dbReference type="SAM" id="SignalP"/>
    </source>
</evidence>
<dbReference type="AlphaFoldDB" id="A0AA39M333"/>
<dbReference type="InterPro" id="IPR047187">
    <property type="entry name" value="SF1_C_Upf1"/>
</dbReference>
<keyword evidence="8" id="KW-1185">Reference proteome</keyword>
<sequence length="339" mass="38791">MMFRFVIFVTFLALCEAGYYKSYGSGDSNTAAAAGNGNSGGYYHAYGSGNNNYGTGSGGNVGNGYCQDKTIVTCSQQFCNDPRIDYQTKYWLCPTTCNLYERPKFVRVRHNYEKVGNSVRNIGHVHAIRQYLRRFTDEEKQNIAIITPYTAQKMLLSSQFKDVGRVNTIDEFQGDEADTIIISLPRRNLAFLHDTYSDVYNDMVNPRLVVMLTRARKEMILFGDDFQSEAKNFQPSINNFLETVETSWCHIRQYLRRFTDEEKQNIATAQKMLLSSQFKDVGRVNTIDEFQGDDSVGIQIRTSILLWVLRGLMPNIVSYFWILVRQDDAPILRSTTQAQ</sequence>
<dbReference type="Pfam" id="PF13087">
    <property type="entry name" value="AAA_12"/>
    <property type="match status" value="1"/>
</dbReference>
<dbReference type="InterPro" id="IPR041679">
    <property type="entry name" value="DNA2/NAM7-like_C"/>
</dbReference>
<accession>A0AA39M333</accession>
<dbReference type="PANTHER" id="PTHR43788">
    <property type="entry name" value="DNA2/NAM7 HELICASE FAMILY MEMBER"/>
    <property type="match status" value="1"/>
</dbReference>
<dbReference type="GO" id="GO:0016787">
    <property type="term" value="F:hydrolase activity"/>
    <property type="evidence" value="ECO:0007669"/>
    <property type="project" value="UniProtKB-KW"/>
</dbReference>
<dbReference type="CDD" id="cd18808">
    <property type="entry name" value="SF1_C_Upf1"/>
    <property type="match status" value="1"/>
</dbReference>
<dbReference type="GO" id="GO:0043139">
    <property type="term" value="F:5'-3' DNA helicase activity"/>
    <property type="evidence" value="ECO:0007669"/>
    <property type="project" value="TreeGrafter"/>
</dbReference>
<keyword evidence="2" id="KW-0378">Hydrolase</keyword>
<name>A0AA39M333_9BILA</name>
<organism evidence="7 8">
    <name type="scientific">Steinernema hermaphroditum</name>
    <dbReference type="NCBI Taxonomy" id="289476"/>
    <lineage>
        <taxon>Eukaryota</taxon>
        <taxon>Metazoa</taxon>
        <taxon>Ecdysozoa</taxon>
        <taxon>Nematoda</taxon>
        <taxon>Chromadorea</taxon>
        <taxon>Rhabditida</taxon>
        <taxon>Tylenchina</taxon>
        <taxon>Panagrolaimomorpha</taxon>
        <taxon>Strongyloidoidea</taxon>
        <taxon>Steinernematidae</taxon>
        <taxon>Steinernema</taxon>
    </lineage>
</organism>
<evidence type="ECO:0000256" key="2">
    <source>
        <dbReference type="ARBA" id="ARBA00022801"/>
    </source>
</evidence>
<gene>
    <name evidence="7" type="ORF">QR680_013946</name>
</gene>
<dbReference type="Gene3D" id="3.40.50.300">
    <property type="entry name" value="P-loop containing nucleotide triphosphate hydrolases"/>
    <property type="match status" value="1"/>
</dbReference>